<name>A0ABV8Q4X6_9MICO</name>
<dbReference type="RefSeq" id="WP_390227370.1">
    <property type="nucleotide sequence ID" value="NZ_JBHSCN010000002.1"/>
</dbReference>
<comment type="caution">
    <text evidence="1">The sequence shown here is derived from an EMBL/GenBank/DDBJ whole genome shotgun (WGS) entry which is preliminary data.</text>
</comment>
<sequence length="123" mass="13327">MTCPLSVVTVIGLDPFLESPPLPPARSPFLVPEMRGELGLQRGLQNLPGQGGQQAALPGQGDPALGRLRDQLLRDLVYIRAQHNRFRSALIHGLHDVMLLPPRAAPAASRRATYTKIPTDPPT</sequence>
<protein>
    <submittedName>
        <fullName evidence="1">Uncharacterized protein</fullName>
    </submittedName>
</protein>
<keyword evidence="2" id="KW-1185">Reference proteome</keyword>
<evidence type="ECO:0000313" key="1">
    <source>
        <dbReference type="EMBL" id="MFC4242184.1"/>
    </source>
</evidence>
<dbReference type="EMBL" id="JBHSCN010000002">
    <property type="protein sequence ID" value="MFC4242184.1"/>
    <property type="molecule type" value="Genomic_DNA"/>
</dbReference>
<reference evidence="2" key="1">
    <citation type="journal article" date="2019" name="Int. J. Syst. Evol. Microbiol.">
        <title>The Global Catalogue of Microorganisms (GCM) 10K type strain sequencing project: providing services to taxonomists for standard genome sequencing and annotation.</title>
        <authorList>
            <consortium name="The Broad Institute Genomics Platform"/>
            <consortium name="The Broad Institute Genome Sequencing Center for Infectious Disease"/>
            <person name="Wu L."/>
            <person name="Ma J."/>
        </authorList>
    </citation>
    <scope>NUCLEOTIDE SEQUENCE [LARGE SCALE GENOMIC DNA]</scope>
    <source>
        <strain evidence="2">CGMCC 1.10363</strain>
    </source>
</reference>
<accession>A0ABV8Q4X6</accession>
<evidence type="ECO:0000313" key="2">
    <source>
        <dbReference type="Proteomes" id="UP001595900"/>
    </source>
</evidence>
<proteinExistence type="predicted"/>
<dbReference type="Proteomes" id="UP001595900">
    <property type="component" value="Unassembled WGS sequence"/>
</dbReference>
<gene>
    <name evidence="1" type="ORF">ACFOYW_02260</name>
</gene>
<organism evidence="1 2">
    <name type="scientific">Gryllotalpicola reticulitermitis</name>
    <dbReference type="NCBI Taxonomy" id="1184153"/>
    <lineage>
        <taxon>Bacteria</taxon>
        <taxon>Bacillati</taxon>
        <taxon>Actinomycetota</taxon>
        <taxon>Actinomycetes</taxon>
        <taxon>Micrococcales</taxon>
        <taxon>Microbacteriaceae</taxon>
        <taxon>Gryllotalpicola</taxon>
    </lineage>
</organism>